<reference evidence="1" key="2">
    <citation type="submission" date="2016-06" db="EMBL/GenBank/DDBJ databases">
        <title>The genome of a short-lived fish provides insights into sex chromosome evolution and the genetic control of aging.</title>
        <authorList>
            <person name="Reichwald K."/>
            <person name="Felder M."/>
            <person name="Petzold A."/>
            <person name="Koch P."/>
            <person name="Groth M."/>
            <person name="Platzer M."/>
        </authorList>
    </citation>
    <scope>NUCLEOTIDE SEQUENCE</scope>
    <source>
        <tissue evidence="1">Brain</tissue>
    </source>
</reference>
<protein>
    <submittedName>
        <fullName evidence="1">Paternally expressed 10</fullName>
    </submittedName>
</protein>
<organism evidence="1">
    <name type="scientific">Nothobranchius furzeri</name>
    <name type="common">Turquoise killifish</name>
    <dbReference type="NCBI Taxonomy" id="105023"/>
    <lineage>
        <taxon>Eukaryota</taxon>
        <taxon>Metazoa</taxon>
        <taxon>Chordata</taxon>
        <taxon>Craniata</taxon>
        <taxon>Vertebrata</taxon>
        <taxon>Euteleostomi</taxon>
        <taxon>Actinopterygii</taxon>
        <taxon>Neopterygii</taxon>
        <taxon>Teleostei</taxon>
        <taxon>Neoteleostei</taxon>
        <taxon>Acanthomorphata</taxon>
        <taxon>Ovalentaria</taxon>
        <taxon>Atherinomorphae</taxon>
        <taxon>Cyprinodontiformes</taxon>
        <taxon>Nothobranchiidae</taxon>
        <taxon>Nothobranchius</taxon>
    </lineage>
</organism>
<reference evidence="1" key="1">
    <citation type="submission" date="2016-05" db="EMBL/GenBank/DDBJ databases">
        <authorList>
            <person name="Lavstsen T."/>
            <person name="Jespersen J.S."/>
        </authorList>
    </citation>
    <scope>NUCLEOTIDE SEQUENCE</scope>
    <source>
        <tissue evidence="1">Brain</tissue>
    </source>
</reference>
<proteinExistence type="predicted"/>
<accession>A0A1A8V2H3</accession>
<feature type="non-terminal residue" evidence="1">
    <location>
        <position position="72"/>
    </location>
</feature>
<gene>
    <name evidence="1" type="primary">PEG10</name>
</gene>
<name>A0A1A8V2H3_NOTFU</name>
<dbReference type="AlphaFoldDB" id="A0A1A8V2H3"/>
<evidence type="ECO:0000313" key="1">
    <source>
        <dbReference type="EMBL" id="SBS54889.1"/>
    </source>
</evidence>
<sequence length="72" mass="8631">EWANFLKSVSIYSFHLFIYVRMTGFTFSQTRRNPAEQIFIKTIEHVTLRTYLKINYLCCVMIHFPHKATLKS</sequence>
<feature type="non-terminal residue" evidence="1">
    <location>
        <position position="1"/>
    </location>
</feature>
<dbReference type="EMBL" id="HAEJ01014432">
    <property type="protein sequence ID" value="SBS54889.1"/>
    <property type="molecule type" value="Transcribed_RNA"/>
</dbReference>